<gene>
    <name evidence="3" type="primary">LOC107004287</name>
</gene>
<reference evidence="3" key="2">
    <citation type="submission" date="2025-08" db="UniProtKB">
        <authorList>
            <consortium name="RefSeq"/>
        </authorList>
    </citation>
    <scope>IDENTIFICATION</scope>
</reference>
<feature type="region of interest" description="Disordered" evidence="1">
    <location>
        <begin position="174"/>
        <end position="210"/>
    </location>
</feature>
<evidence type="ECO:0000313" key="2">
    <source>
        <dbReference type="Proteomes" id="UP000694930"/>
    </source>
</evidence>
<dbReference type="RefSeq" id="XP_027769050.1">
    <property type="nucleotide sequence ID" value="XM_027913249.1"/>
</dbReference>
<feature type="compositionally biased region" description="Basic and acidic residues" evidence="1">
    <location>
        <begin position="174"/>
        <end position="188"/>
    </location>
</feature>
<protein>
    <submittedName>
        <fullName evidence="3">Embryonic protein DC-8-like</fullName>
    </submittedName>
</protein>
<feature type="region of interest" description="Disordered" evidence="1">
    <location>
        <begin position="70"/>
        <end position="98"/>
    </location>
</feature>
<keyword evidence="2" id="KW-1185">Reference proteome</keyword>
<evidence type="ECO:0000313" key="3">
    <source>
        <dbReference type="RefSeq" id="XP_027769050.1"/>
    </source>
</evidence>
<reference evidence="2" key="1">
    <citation type="journal article" date="2014" name="Nat. Genet.">
        <title>The genome of the stress-tolerant wild tomato species Solanum pennellii.</title>
        <authorList>
            <person name="Bolger A."/>
            <person name="Scossa F."/>
            <person name="Bolger M.E."/>
            <person name="Lanz C."/>
            <person name="Maumus F."/>
            <person name="Tohge T."/>
            <person name="Quesneville H."/>
            <person name="Alseekh S."/>
            <person name="Sorensen I."/>
            <person name="Lichtenstein G."/>
            <person name="Fich E.A."/>
            <person name="Conte M."/>
            <person name="Keller H."/>
            <person name="Schneeberger K."/>
            <person name="Schwacke R."/>
            <person name="Ofner I."/>
            <person name="Vrebalov J."/>
            <person name="Xu Y."/>
            <person name="Osorio S."/>
            <person name="Aflitos S.A."/>
            <person name="Schijlen E."/>
            <person name="Jimenez-Gomez J.M."/>
            <person name="Ryngajllo M."/>
            <person name="Kimura S."/>
            <person name="Kumar R."/>
            <person name="Koenig D."/>
            <person name="Headland L.R."/>
            <person name="Maloof J.N."/>
            <person name="Sinha N."/>
            <person name="van Ham R.C."/>
            <person name="Lankhorst R.K."/>
            <person name="Mao L."/>
            <person name="Vogel A."/>
            <person name="Arsova B."/>
            <person name="Panstruga R."/>
            <person name="Fei Z."/>
            <person name="Rose J.K."/>
            <person name="Zamir D."/>
            <person name="Carrari F."/>
            <person name="Giovannoni J.J."/>
            <person name="Weigel D."/>
            <person name="Usadel B."/>
            <person name="Fernie A.R."/>
        </authorList>
    </citation>
    <scope>NUCLEOTIDE SEQUENCE [LARGE SCALE GENOMIC DNA]</scope>
    <source>
        <strain evidence="2">cv. LA0716</strain>
    </source>
</reference>
<feature type="compositionally biased region" description="Basic and acidic residues" evidence="1">
    <location>
        <begin position="70"/>
        <end position="81"/>
    </location>
</feature>
<feature type="compositionally biased region" description="Basic and acidic residues" evidence="1">
    <location>
        <begin position="19"/>
        <end position="41"/>
    </location>
</feature>
<feature type="region of interest" description="Disordered" evidence="1">
    <location>
        <begin position="1"/>
        <end position="54"/>
    </location>
</feature>
<evidence type="ECO:0000256" key="1">
    <source>
        <dbReference type="SAM" id="MobiDB-lite"/>
    </source>
</evidence>
<dbReference type="GeneID" id="107004287"/>
<proteinExistence type="predicted"/>
<dbReference type="Proteomes" id="UP000694930">
    <property type="component" value="Chromosome 11"/>
</dbReference>
<feature type="compositionally biased region" description="Basic and acidic residues" evidence="1">
    <location>
        <begin position="117"/>
        <end position="135"/>
    </location>
</feature>
<organism evidence="2 3">
    <name type="scientific">Solanum pennellii</name>
    <name type="common">Tomato</name>
    <name type="synonym">Lycopersicon pennellii</name>
    <dbReference type="NCBI Taxonomy" id="28526"/>
    <lineage>
        <taxon>Eukaryota</taxon>
        <taxon>Viridiplantae</taxon>
        <taxon>Streptophyta</taxon>
        <taxon>Embryophyta</taxon>
        <taxon>Tracheophyta</taxon>
        <taxon>Spermatophyta</taxon>
        <taxon>Magnoliopsida</taxon>
        <taxon>eudicotyledons</taxon>
        <taxon>Gunneridae</taxon>
        <taxon>Pentapetalae</taxon>
        <taxon>asterids</taxon>
        <taxon>lamiids</taxon>
        <taxon>Solanales</taxon>
        <taxon>Solanaceae</taxon>
        <taxon>Solanoideae</taxon>
        <taxon>Solaneae</taxon>
        <taxon>Solanum</taxon>
        <taxon>Solanum subgen. Lycopersicon</taxon>
    </lineage>
</organism>
<sequence length="210" mass="22843">MASRQETKKGRAEAGAQKAADELHDVNKATSEKGSTMHEEPPFNQGHDQGSAGVIGGIFKSVKDTITRKAHDISDTTRESEDVAAQKIHGQNEGPKELYEETEDNARKMMQQLKLKEEGIHDEARQRAEADRETAAARGSAAKKNIYSAMGNLTGSIKEKLTMPSDIVEETRAARELGGPKRGMRTDVDEGTPVARSGFVFTTARDDTSS</sequence>
<feature type="region of interest" description="Disordered" evidence="1">
    <location>
        <begin position="117"/>
        <end position="141"/>
    </location>
</feature>
<name>A0ABM1UZY2_SOLPN</name>
<accession>A0ABM1UZY2</accession>
<feature type="compositionally biased region" description="Basic and acidic residues" evidence="1">
    <location>
        <begin position="1"/>
        <end position="12"/>
    </location>
</feature>